<dbReference type="Gene3D" id="3.90.1150.10">
    <property type="entry name" value="Aspartate Aminotransferase, domain 1"/>
    <property type="match status" value="1"/>
</dbReference>
<gene>
    <name evidence="4" type="ORF">A9179_00715</name>
</gene>
<dbReference type="PIRSF" id="PIRSF000521">
    <property type="entry name" value="Transaminase_4ab_Lys_Orn"/>
    <property type="match status" value="1"/>
</dbReference>
<dbReference type="InterPro" id="IPR015422">
    <property type="entry name" value="PyrdxlP-dep_Trfase_small"/>
</dbReference>
<dbReference type="InterPro" id="IPR015421">
    <property type="entry name" value="PyrdxlP-dep_Trfase_major"/>
</dbReference>
<dbReference type="InterPro" id="IPR005814">
    <property type="entry name" value="Aminotrans_3"/>
</dbReference>
<proteinExistence type="inferred from homology"/>
<dbReference type="NCBIfam" id="NF005682">
    <property type="entry name" value="PRK07480.1"/>
    <property type="match status" value="1"/>
</dbReference>
<dbReference type="CDD" id="cd00610">
    <property type="entry name" value="OAT_like"/>
    <property type="match status" value="1"/>
</dbReference>
<dbReference type="EMBL" id="LZEU01000001">
    <property type="protein sequence ID" value="MBC9248787.1"/>
    <property type="molecule type" value="Genomic_DNA"/>
</dbReference>
<reference evidence="4 5" key="1">
    <citation type="submission" date="2016-06" db="EMBL/GenBank/DDBJ databases">
        <authorList>
            <person name="Ramos C."/>
            <person name="Pintado A."/>
            <person name="Crespo-Gomez J.I."/>
        </authorList>
    </citation>
    <scope>NUCLEOTIDE SEQUENCE [LARGE SCALE GENOMIC DNA]</scope>
    <source>
        <strain evidence="4 5">AVO110</strain>
    </source>
</reference>
<organism evidence="4 5">
    <name type="scientific">Aquipseudomonas alcaligenes</name>
    <name type="common">Pseudomonas alcaligenes</name>
    <dbReference type="NCBI Taxonomy" id="43263"/>
    <lineage>
        <taxon>Bacteria</taxon>
        <taxon>Pseudomonadati</taxon>
        <taxon>Pseudomonadota</taxon>
        <taxon>Gammaproteobacteria</taxon>
        <taxon>Pseudomonadales</taxon>
        <taxon>Pseudomonadaceae</taxon>
        <taxon>Aquipseudomonas</taxon>
    </lineage>
</organism>
<evidence type="ECO:0000256" key="1">
    <source>
        <dbReference type="ARBA" id="ARBA00008954"/>
    </source>
</evidence>
<dbReference type="Proteomes" id="UP000744555">
    <property type="component" value="Unassembled WGS sequence"/>
</dbReference>
<comment type="caution">
    <text evidence="4">The sequence shown here is derived from an EMBL/GenBank/DDBJ whole genome shotgun (WGS) entry which is preliminary data.</text>
</comment>
<dbReference type="GO" id="GO:0008483">
    <property type="term" value="F:transaminase activity"/>
    <property type="evidence" value="ECO:0007669"/>
    <property type="project" value="UniProtKB-KW"/>
</dbReference>
<protein>
    <submittedName>
        <fullName evidence="4">Aminotransferase</fullName>
    </submittedName>
</protein>
<dbReference type="Gene3D" id="3.40.640.10">
    <property type="entry name" value="Type I PLP-dependent aspartate aminotransferase-like (Major domain)"/>
    <property type="match status" value="1"/>
</dbReference>
<keyword evidence="5" id="KW-1185">Reference proteome</keyword>
<dbReference type="RefSeq" id="WP_187803955.1">
    <property type="nucleotide sequence ID" value="NZ_LZEU01000001.1"/>
</dbReference>
<dbReference type="SUPFAM" id="SSF53383">
    <property type="entry name" value="PLP-dependent transferases"/>
    <property type="match status" value="1"/>
</dbReference>
<evidence type="ECO:0000256" key="3">
    <source>
        <dbReference type="RuleBase" id="RU003560"/>
    </source>
</evidence>
<dbReference type="PANTHER" id="PTHR43094">
    <property type="entry name" value="AMINOTRANSFERASE"/>
    <property type="match status" value="1"/>
</dbReference>
<dbReference type="InterPro" id="IPR015424">
    <property type="entry name" value="PyrdxlP-dep_Trfase"/>
</dbReference>
<accession>A0ABR7RUG4</accession>
<keyword evidence="2 3" id="KW-0663">Pyridoxal phosphate</keyword>
<keyword evidence="4" id="KW-0032">Aminotransferase</keyword>
<name>A0ABR7RUG4_AQUAC</name>
<dbReference type="Pfam" id="PF00202">
    <property type="entry name" value="Aminotran_3"/>
    <property type="match status" value="1"/>
</dbReference>
<evidence type="ECO:0000313" key="5">
    <source>
        <dbReference type="Proteomes" id="UP000744555"/>
    </source>
</evidence>
<evidence type="ECO:0000313" key="4">
    <source>
        <dbReference type="EMBL" id="MBC9248787.1"/>
    </source>
</evidence>
<evidence type="ECO:0000256" key="2">
    <source>
        <dbReference type="ARBA" id="ARBA00022898"/>
    </source>
</evidence>
<keyword evidence="4" id="KW-0808">Transferase</keyword>
<dbReference type="PANTHER" id="PTHR43094:SF1">
    <property type="entry name" value="AMINOTRANSFERASE CLASS-III"/>
    <property type="match status" value="1"/>
</dbReference>
<comment type="similarity">
    <text evidence="1 3">Belongs to the class-III pyridoxal-phosphate-dependent aminotransferase family.</text>
</comment>
<dbReference type="NCBIfam" id="NF009068">
    <property type="entry name" value="PRK12403.1"/>
    <property type="match status" value="1"/>
</dbReference>
<sequence>MTAQINPTRSTQDYQALDAAHHIHAFLDQKALNEKGALVIAKGQGLHLWDTDGKRYLDGMSGLWCTALGYGREDLNAAATRQLAELPYYNLFFHTTHPRVIELSELLFSLLPAHYSHAIYTNSGSEANEVLIRSVRRYWQILGQPQKKIMIGRWNGYHGSTLGSTALGGMGFMHEMGGMLPDFAHIGEPYYFAEGGDLSEEAFGLKAARELEAKILELGAENVAAFVAEPFQGAGGMIFPPASYWAEIQRICRQYDVLLCADEVIGGFGRTGEWFAHEHFGFQPDTLTIAKGLTSGYIPMGGLVFSKRMAEVLVDRGGVFAHGLTYSGHPVAAAVAIANLKALRDEGIVSRVKNDTGPYLQKLLRETFANHPLIGDVQGAGMVAALQFAEDKASRKRFANENDIAWHCRTVGFDEGLIIRSTLGRMIMAPALVATHAELDELVEKTKRAVDRTGRELKLL</sequence>